<sequence length="244" mass="25002">MAFNAAIRRAGAVTAGVVALTVGLAVPALAHVTINPGTAEKGSWSKIAFRVPNERDAATTDKIEVDFPTDHPLPFVSVRPVPGWDVKVTQGKLPQPVVDDDGDKVTESVLKITWTGGKIDPGQFQEFEVSVGPLPKTVDELDFPTTQTYSNGEVVKWADPPKADGSEGEHPVPALKLVAATGDDDHGGAASAAPSAAPTVAAAGTETAAVSDTDSTARTIGAVGIAVGLIGTVVGVLGLRRARS</sequence>
<dbReference type="InterPro" id="IPR012533">
    <property type="entry name" value="YcnI-copper_dom"/>
</dbReference>
<comment type="caution">
    <text evidence="3">The sequence shown here is derived from an EMBL/GenBank/DDBJ whole genome shotgun (WGS) entry which is preliminary data.</text>
</comment>
<dbReference type="EMBL" id="BOOR01000005">
    <property type="protein sequence ID" value="GII52327.1"/>
    <property type="molecule type" value="Genomic_DNA"/>
</dbReference>
<dbReference type="RefSeq" id="WP_203942626.1">
    <property type="nucleotide sequence ID" value="NZ_BOOR01000005.1"/>
</dbReference>
<evidence type="ECO:0000313" key="4">
    <source>
        <dbReference type="Proteomes" id="UP000605992"/>
    </source>
</evidence>
<evidence type="ECO:0000256" key="1">
    <source>
        <dbReference type="SAM" id="Phobius"/>
    </source>
</evidence>
<proteinExistence type="predicted"/>
<keyword evidence="1" id="KW-0472">Membrane</keyword>
<dbReference type="Pfam" id="PF07987">
    <property type="entry name" value="DUF1775"/>
    <property type="match status" value="1"/>
</dbReference>
<evidence type="ECO:0000313" key="3">
    <source>
        <dbReference type="EMBL" id="GII52327.1"/>
    </source>
</evidence>
<keyword evidence="4" id="KW-1185">Reference proteome</keyword>
<keyword evidence="1" id="KW-0812">Transmembrane</keyword>
<feature type="domain" description="YncI copper-binding" evidence="2">
    <location>
        <begin position="31"/>
        <end position="177"/>
    </location>
</feature>
<gene>
    <name evidence="3" type="ORF">Pth03_07160</name>
</gene>
<dbReference type="Proteomes" id="UP000605992">
    <property type="component" value="Unassembled WGS sequence"/>
</dbReference>
<dbReference type="InterPro" id="IPR038507">
    <property type="entry name" value="YcnI-like_sf"/>
</dbReference>
<protein>
    <submittedName>
        <fullName evidence="3">Membrane protein</fullName>
    </submittedName>
</protein>
<name>A0A8J3XRR0_9ACTN</name>
<evidence type="ECO:0000259" key="2">
    <source>
        <dbReference type="Pfam" id="PF07987"/>
    </source>
</evidence>
<dbReference type="CDD" id="cd08545">
    <property type="entry name" value="YcnI_like"/>
    <property type="match status" value="1"/>
</dbReference>
<dbReference type="Gene3D" id="2.60.40.2230">
    <property type="entry name" value="Uncharacterised protein YcnI-like PF07987, DUF1775"/>
    <property type="match status" value="1"/>
</dbReference>
<accession>A0A8J3XRR0</accession>
<reference evidence="3" key="1">
    <citation type="submission" date="2021-01" db="EMBL/GenBank/DDBJ databases">
        <title>Whole genome shotgun sequence of Planotetraspora thailandica NBRC 104271.</title>
        <authorList>
            <person name="Komaki H."/>
            <person name="Tamura T."/>
        </authorList>
    </citation>
    <scope>NUCLEOTIDE SEQUENCE</scope>
    <source>
        <strain evidence="3">NBRC 104271</strain>
    </source>
</reference>
<feature type="transmembrane region" description="Helical" evidence="1">
    <location>
        <begin position="220"/>
        <end position="239"/>
    </location>
</feature>
<keyword evidence="1" id="KW-1133">Transmembrane helix</keyword>
<organism evidence="3 4">
    <name type="scientific">Planotetraspora thailandica</name>
    <dbReference type="NCBI Taxonomy" id="487172"/>
    <lineage>
        <taxon>Bacteria</taxon>
        <taxon>Bacillati</taxon>
        <taxon>Actinomycetota</taxon>
        <taxon>Actinomycetes</taxon>
        <taxon>Streptosporangiales</taxon>
        <taxon>Streptosporangiaceae</taxon>
        <taxon>Planotetraspora</taxon>
    </lineage>
</organism>
<dbReference type="AlphaFoldDB" id="A0A8J3XRR0"/>